<dbReference type="Gene3D" id="3.20.20.70">
    <property type="entry name" value="Aldolase class I"/>
    <property type="match status" value="1"/>
</dbReference>
<evidence type="ECO:0000313" key="11">
    <source>
        <dbReference type="EMBL" id="VFJ52672.1"/>
    </source>
</evidence>
<dbReference type="GO" id="GO:0003824">
    <property type="term" value="F:catalytic activity"/>
    <property type="evidence" value="ECO:0007669"/>
    <property type="project" value="InterPro"/>
</dbReference>
<dbReference type="EMBL" id="CAADFA010000111">
    <property type="protein sequence ID" value="VFJ52658.1"/>
    <property type="molecule type" value="Genomic_DNA"/>
</dbReference>
<evidence type="ECO:0000256" key="9">
    <source>
        <dbReference type="ARBA" id="ARBA00023014"/>
    </source>
</evidence>
<sequence length="427" mass="49051">MMQKEYKAYTLKSFRKIPQIQKLPEEILCHIEAVGQVYPFRVNNYVIDELIDWDDVPNDPCFRMTFPQKGMLTESSYNEIASVTGGNPDQIKAKLKKIYPELNPHPAGQLEKNVPYLEGNKFEGVQHKYRETILVFPSQGQTCHAYCSFCFRWPQFVGIDSLKFSLRGIDTLIQYLHQHPEISDVLFTGGDPLVMKTKVLANYIDAILDADFPHLTTIRIGTKALSYWPYRFLTDTDADELLRLFSKITKKKKHLAFMANFNHPQELKTDAAQKAIIRVRETGAEIRTQSPLLANINDKAQTWADMWVKQVELGCIPYYMFIARDTGAQHYFGVPLVKAWDIFRGAYQNISGLARTVRGPIMSTTYGKVQVLGINEIEGKKALVMQFLQARNPLWVLQPFLADYDASAIWLDELRPLGKENFFFESN</sequence>
<dbReference type="SFLD" id="SFLDG01070">
    <property type="entry name" value="PLP-dependent"/>
    <property type="match status" value="1"/>
</dbReference>
<dbReference type="GO" id="GO:0051539">
    <property type="term" value="F:4 iron, 4 sulfur cluster binding"/>
    <property type="evidence" value="ECO:0007669"/>
    <property type="project" value="UniProtKB-KW"/>
</dbReference>
<dbReference type="AlphaFoldDB" id="A0A450SHJ9"/>
<keyword evidence="8" id="KW-0408">Iron</keyword>
<evidence type="ECO:0000256" key="7">
    <source>
        <dbReference type="ARBA" id="ARBA00022898"/>
    </source>
</evidence>
<comment type="cofactor">
    <cofactor evidence="2">
        <name>[4Fe-4S] cluster</name>
        <dbReference type="ChEBI" id="CHEBI:49883"/>
    </cofactor>
</comment>
<evidence type="ECO:0000313" key="10">
    <source>
        <dbReference type="EMBL" id="VFJ52658.1"/>
    </source>
</evidence>
<evidence type="ECO:0000256" key="5">
    <source>
        <dbReference type="ARBA" id="ARBA00022691"/>
    </source>
</evidence>
<dbReference type="SFLD" id="SFLDS00029">
    <property type="entry name" value="Radical_SAM"/>
    <property type="match status" value="1"/>
</dbReference>
<evidence type="ECO:0000256" key="6">
    <source>
        <dbReference type="ARBA" id="ARBA00022723"/>
    </source>
</evidence>
<dbReference type="InterPro" id="IPR058240">
    <property type="entry name" value="rSAM_sf"/>
</dbReference>
<dbReference type="PANTHER" id="PTHR30538:SF0">
    <property type="entry name" value="L-LYSINE 2,3-AMINOMUTASE AQ_1632-RELATED"/>
    <property type="match status" value="1"/>
</dbReference>
<keyword evidence="6" id="KW-0479">Metal-binding</keyword>
<evidence type="ECO:0000256" key="8">
    <source>
        <dbReference type="ARBA" id="ARBA00023004"/>
    </source>
</evidence>
<evidence type="ECO:0000256" key="1">
    <source>
        <dbReference type="ARBA" id="ARBA00001933"/>
    </source>
</evidence>
<dbReference type="InterPro" id="IPR007197">
    <property type="entry name" value="rSAM"/>
</dbReference>
<evidence type="ECO:0000256" key="3">
    <source>
        <dbReference type="ARBA" id="ARBA00008703"/>
    </source>
</evidence>
<dbReference type="EMBL" id="CAADEZ010000105">
    <property type="protein sequence ID" value="VFJ52672.1"/>
    <property type="molecule type" value="Genomic_DNA"/>
</dbReference>
<keyword evidence="4" id="KW-0004">4Fe-4S</keyword>
<evidence type="ECO:0000256" key="2">
    <source>
        <dbReference type="ARBA" id="ARBA00001966"/>
    </source>
</evidence>
<accession>A0A450SHJ9</accession>
<dbReference type="SUPFAM" id="SSF102114">
    <property type="entry name" value="Radical SAM enzymes"/>
    <property type="match status" value="1"/>
</dbReference>
<comment type="similarity">
    <text evidence="3">Belongs to the radical SAM superfamily. KamA family.</text>
</comment>
<proteinExistence type="inferred from homology"/>
<dbReference type="InterPro" id="IPR003739">
    <property type="entry name" value="Lys_aminomutase/Glu_NH3_mut"/>
</dbReference>
<dbReference type="PANTHER" id="PTHR30538">
    <property type="entry name" value="LYSINE 2,3-AMINOMUTASE-RELATED"/>
    <property type="match status" value="1"/>
</dbReference>
<evidence type="ECO:0000313" key="12">
    <source>
        <dbReference type="EMBL" id="VFK09384.1"/>
    </source>
</evidence>
<keyword evidence="9" id="KW-0411">Iron-sulfur</keyword>
<name>A0A450SHJ9_9GAMM</name>
<dbReference type="EMBL" id="CAADFL010000103">
    <property type="protein sequence ID" value="VFK09384.1"/>
    <property type="molecule type" value="Genomic_DNA"/>
</dbReference>
<keyword evidence="7" id="KW-0663">Pyridoxal phosphate</keyword>
<reference evidence="10" key="1">
    <citation type="submission" date="2019-02" db="EMBL/GenBank/DDBJ databases">
        <authorList>
            <person name="Gruber-Vodicka R. H."/>
            <person name="Seah K. B. B."/>
        </authorList>
    </citation>
    <scope>NUCLEOTIDE SEQUENCE</scope>
    <source>
        <strain evidence="11">BECK_BZ163</strain>
        <strain evidence="12">BECK_BZ164</strain>
        <strain evidence="10">BECK_BZ165</strain>
    </source>
</reference>
<evidence type="ECO:0000256" key="4">
    <source>
        <dbReference type="ARBA" id="ARBA00022485"/>
    </source>
</evidence>
<keyword evidence="5" id="KW-0949">S-adenosyl-L-methionine</keyword>
<protein>
    <submittedName>
        <fullName evidence="10">KamA family protein</fullName>
    </submittedName>
</protein>
<gene>
    <name evidence="11" type="ORF">BECKFM1743A_GA0114220_101058</name>
    <name evidence="12" type="ORF">BECKFM1743B_GA0114221_1010310</name>
    <name evidence="10" type="ORF">BECKFM1743C_GA0114222_101118</name>
</gene>
<organism evidence="10">
    <name type="scientific">Candidatus Kentrum sp. FM</name>
    <dbReference type="NCBI Taxonomy" id="2126340"/>
    <lineage>
        <taxon>Bacteria</taxon>
        <taxon>Pseudomonadati</taxon>
        <taxon>Pseudomonadota</taxon>
        <taxon>Gammaproteobacteria</taxon>
        <taxon>Candidatus Kentrum</taxon>
    </lineage>
</organism>
<comment type="cofactor">
    <cofactor evidence="1">
        <name>pyridoxal 5'-phosphate</name>
        <dbReference type="ChEBI" id="CHEBI:597326"/>
    </cofactor>
</comment>
<dbReference type="InterPro" id="IPR013785">
    <property type="entry name" value="Aldolase_TIM"/>
</dbReference>
<dbReference type="GO" id="GO:0046872">
    <property type="term" value="F:metal ion binding"/>
    <property type="evidence" value="ECO:0007669"/>
    <property type="project" value="UniProtKB-KW"/>
</dbReference>